<sequence>MRVAGDGVRAGPGVRPGSGARGSAAAGLRRSLPAADADELTWLRFRQDDVISLAQASRHLSRKAIRHRVETGRWRQAHRAVFVTHSGPVDVEQFRWIAVLAAGPSALLGGLSAAQAGGLRGFRTRPVDLLLPASARRDAPPQGVRVHRTTLLPAQDVLAAGQPPRTTLARSIVDAAQWAASDDEARAIVAAAFQQRLVVGGEIHEVLDRLPRMRRRALVTATATDAAGGSHSLSELEFLDLIRRADLPLPTRQQIRYDPAGRRRYLDAYFARWRVHVEIDGGQHLDPAHAWADMRRQNSLWIEGDRVLRFPAWALRARPDEVVGQLRAALRMAGWPG</sequence>
<feature type="domain" description="DUF559" evidence="2">
    <location>
        <begin position="266"/>
        <end position="330"/>
    </location>
</feature>
<protein>
    <recommendedName>
        <fullName evidence="2">DUF559 domain-containing protein</fullName>
    </recommendedName>
</protein>
<feature type="region of interest" description="Disordered" evidence="1">
    <location>
        <begin position="1"/>
        <end position="25"/>
    </location>
</feature>
<accession>A0A1C5JAZ5</accession>
<dbReference type="AlphaFoldDB" id="A0A1C5JAZ5"/>
<evidence type="ECO:0000313" key="4">
    <source>
        <dbReference type="Proteomes" id="UP000198226"/>
    </source>
</evidence>
<evidence type="ECO:0000259" key="2">
    <source>
        <dbReference type="Pfam" id="PF04480"/>
    </source>
</evidence>
<dbReference type="InterPro" id="IPR007569">
    <property type="entry name" value="DUF559"/>
</dbReference>
<evidence type="ECO:0000313" key="3">
    <source>
        <dbReference type="EMBL" id="SCG67688.1"/>
    </source>
</evidence>
<name>A0A1C5JAZ5_9ACTN</name>
<keyword evidence="4" id="KW-1185">Reference proteome</keyword>
<dbReference type="EMBL" id="LT607752">
    <property type="protein sequence ID" value="SCG67688.1"/>
    <property type="molecule type" value="Genomic_DNA"/>
</dbReference>
<gene>
    <name evidence="3" type="ORF">GA0070623_3295</name>
</gene>
<reference evidence="4" key="1">
    <citation type="submission" date="2016-06" db="EMBL/GenBank/DDBJ databases">
        <authorList>
            <person name="Varghese N."/>
            <person name="Submissions Spin"/>
        </authorList>
    </citation>
    <scope>NUCLEOTIDE SEQUENCE [LARGE SCALE GENOMIC DNA]</scope>
    <source>
        <strain evidence="4">DSM 44983</strain>
    </source>
</reference>
<evidence type="ECO:0000256" key="1">
    <source>
        <dbReference type="SAM" id="MobiDB-lite"/>
    </source>
</evidence>
<dbReference type="Proteomes" id="UP000198226">
    <property type="component" value="Chromosome I"/>
</dbReference>
<dbReference type="OrthoDB" id="3209715at2"/>
<dbReference type="Pfam" id="PF04480">
    <property type="entry name" value="DUF559"/>
    <property type="match status" value="1"/>
</dbReference>
<feature type="compositionally biased region" description="Gly residues" evidence="1">
    <location>
        <begin position="8"/>
        <end position="20"/>
    </location>
</feature>
<organism evidence="3 4">
    <name type="scientific">Micromonospora rifamycinica</name>
    <dbReference type="NCBI Taxonomy" id="291594"/>
    <lineage>
        <taxon>Bacteria</taxon>
        <taxon>Bacillati</taxon>
        <taxon>Actinomycetota</taxon>
        <taxon>Actinomycetes</taxon>
        <taxon>Micromonosporales</taxon>
        <taxon>Micromonosporaceae</taxon>
        <taxon>Micromonospora</taxon>
    </lineage>
</organism>
<proteinExistence type="predicted"/>